<dbReference type="Proteomes" id="UP001233271">
    <property type="component" value="Chromosome 4"/>
</dbReference>
<feature type="region of interest" description="Disordered" evidence="1">
    <location>
        <begin position="427"/>
        <end position="452"/>
    </location>
</feature>
<reference evidence="2" key="1">
    <citation type="journal article" date="2023" name="BMC Genomics">
        <title>Chromosome-level genome assemblies of Cutaneotrichosporon spp. (Trichosporonales, Basidiomycota) reveal imbalanced evolution between nucleotide sequences and chromosome synteny.</title>
        <authorList>
            <person name="Kobayashi Y."/>
            <person name="Kayamori A."/>
            <person name="Aoki K."/>
            <person name="Shiwa Y."/>
            <person name="Matsutani M."/>
            <person name="Fujita N."/>
            <person name="Sugita T."/>
            <person name="Iwasaki W."/>
            <person name="Tanaka N."/>
            <person name="Takashima M."/>
        </authorList>
    </citation>
    <scope>NUCLEOTIDE SEQUENCE</scope>
    <source>
        <strain evidence="2">HIS019</strain>
    </source>
</reference>
<dbReference type="Pfam" id="PF08737">
    <property type="entry name" value="Rgp1"/>
    <property type="match status" value="1"/>
</dbReference>
<evidence type="ECO:0000313" key="3">
    <source>
        <dbReference type="Proteomes" id="UP001233271"/>
    </source>
</evidence>
<dbReference type="AlphaFoldDB" id="A0AA48QW49"/>
<protein>
    <recommendedName>
        <fullName evidence="4">Rgp1-domain-containing protein</fullName>
    </recommendedName>
</protein>
<organism evidence="2 3">
    <name type="scientific">Cutaneotrichosporon cavernicola</name>
    <dbReference type="NCBI Taxonomy" id="279322"/>
    <lineage>
        <taxon>Eukaryota</taxon>
        <taxon>Fungi</taxon>
        <taxon>Dikarya</taxon>
        <taxon>Basidiomycota</taxon>
        <taxon>Agaricomycotina</taxon>
        <taxon>Tremellomycetes</taxon>
        <taxon>Trichosporonales</taxon>
        <taxon>Trichosporonaceae</taxon>
        <taxon>Cutaneotrichosporon</taxon>
    </lineage>
</organism>
<feature type="region of interest" description="Disordered" evidence="1">
    <location>
        <begin position="467"/>
        <end position="513"/>
    </location>
</feature>
<evidence type="ECO:0000313" key="2">
    <source>
        <dbReference type="EMBL" id="BEI92013.1"/>
    </source>
</evidence>
<feature type="compositionally biased region" description="Polar residues" evidence="1">
    <location>
        <begin position="146"/>
        <end position="157"/>
    </location>
</feature>
<name>A0AA48QW49_9TREE</name>
<keyword evidence="3" id="KW-1185">Reference proteome</keyword>
<evidence type="ECO:0008006" key="4">
    <source>
        <dbReference type="Google" id="ProtNLM"/>
    </source>
</evidence>
<dbReference type="GeneID" id="85495883"/>
<dbReference type="RefSeq" id="XP_060457278.1">
    <property type="nucleotide sequence ID" value="XM_060600712.1"/>
</dbReference>
<gene>
    <name evidence="2" type="primary">RGP1</name>
    <name evidence="2" type="ORF">CcaverHIS019_0408330</name>
</gene>
<dbReference type="KEGG" id="ccac:CcaHIS019_0408330"/>
<proteinExistence type="predicted"/>
<feature type="compositionally biased region" description="Low complexity" evidence="1">
    <location>
        <begin position="126"/>
        <end position="138"/>
    </location>
</feature>
<sequence>MFGRTSPVLDVDDPHLEVTVTPAQSAFYAGELFSAVITLRNTRTPSLALGKGMSPQEIVWALGEEKSPTPHIGPPPLPTRRAAAIPSAHPHSRKISIASTSGFTPPPIPPISLPEESPTSDDEFPSRPSSRATPRASPLLPDVTEEQSPPGTRRSSGSARTPSPISPPIRPFSSPLSASPDSPARSPKRPSHRRAPSYQNSYGASLLTPPPSHPVRRTAIQTGVTTVLWGHTRLVARFAPSNTYIPPDPLLPLRARLLHQPIGSGSLGTQAPDKPSRWAISFGTGTIGESTQPSLTGSLFGLAKGLVYGGTGGSLEEERKRVWTTQDLPVLETTRSLMGVDIKLQEGETREFVYTLQLPATLPPAFKGRALRFSYELVLSLNVALPGGGKRQRTREIIVPVRVWPNVSLHQMLRTYDVLQPVIQTAETGSVEERNTVPAAPRRPQHMIEPPQSIDSLATYARRLIDSADTNRAPPSPSKSLRPLSPPRGRNSFLLEPRPRSLSTATAPGDDELVEEEQRCGEAVEILSRHSPKASYDIRQDGEVVAVLTLVKTTYRLGETVTGVVTLNARPDRRVLKFSAYLETHEVIPEPLLPPGGRRPELRRLHAEQRTSYAQFTARTAFSLDIPSDATPAFSLSAGDGGRGGLEWRVRLAFLVALPRRSTRSEETESECLHLVPVEADGDNAPYTASPRLVPFIATGEGWAEARAETVECEVPVQVLAGNTAFVVRPSVFTV</sequence>
<dbReference type="PANTHER" id="PTHR12507">
    <property type="entry name" value="REDUCED GROWTH PHENOTYPE 1 RGP1, YEAST -RELATED"/>
    <property type="match status" value="1"/>
</dbReference>
<dbReference type="InterPro" id="IPR014848">
    <property type="entry name" value="Rgp1"/>
</dbReference>
<dbReference type="EMBL" id="AP028215">
    <property type="protein sequence ID" value="BEI92013.1"/>
    <property type="molecule type" value="Genomic_DNA"/>
</dbReference>
<accession>A0AA48QW49</accession>
<feature type="region of interest" description="Disordered" evidence="1">
    <location>
        <begin position="64"/>
        <end position="216"/>
    </location>
</feature>
<evidence type="ECO:0000256" key="1">
    <source>
        <dbReference type="SAM" id="MobiDB-lite"/>
    </source>
</evidence>
<feature type="compositionally biased region" description="Low complexity" evidence="1">
    <location>
        <begin position="171"/>
        <end position="185"/>
    </location>
</feature>
<feature type="compositionally biased region" description="Basic residues" evidence="1">
    <location>
        <begin position="186"/>
        <end position="195"/>
    </location>
</feature>